<dbReference type="InterPro" id="IPR004474">
    <property type="entry name" value="LytR_CpsA_psr"/>
</dbReference>
<dbReference type="Gene3D" id="3.40.630.190">
    <property type="entry name" value="LCP protein"/>
    <property type="match status" value="1"/>
</dbReference>
<evidence type="ECO:0000313" key="3">
    <source>
        <dbReference type="EMBL" id="GMA32710.1"/>
    </source>
</evidence>
<dbReference type="InterPro" id="IPR050922">
    <property type="entry name" value="LytR/CpsA/Psr_CW_biosynth"/>
</dbReference>
<dbReference type="Pfam" id="PF03816">
    <property type="entry name" value="LytR_cpsA_psr"/>
    <property type="match status" value="1"/>
</dbReference>
<reference evidence="3" key="2">
    <citation type="submission" date="2023-02" db="EMBL/GenBank/DDBJ databases">
        <authorList>
            <person name="Sun Q."/>
            <person name="Mori K."/>
        </authorList>
    </citation>
    <scope>NUCLEOTIDE SEQUENCE</scope>
    <source>
        <strain evidence="3">NBRC 112290</strain>
    </source>
</reference>
<comment type="similarity">
    <text evidence="1">Belongs to the LytR/CpsA/Psr (LCP) family.</text>
</comment>
<dbReference type="Proteomes" id="UP001157161">
    <property type="component" value="Unassembled WGS sequence"/>
</dbReference>
<reference evidence="3" key="1">
    <citation type="journal article" date="2014" name="Int. J. Syst. Evol. Microbiol.">
        <title>Complete genome sequence of Corynebacterium casei LMG S-19264T (=DSM 44701T), isolated from a smear-ripened cheese.</title>
        <authorList>
            <consortium name="US DOE Joint Genome Institute (JGI-PGF)"/>
            <person name="Walter F."/>
            <person name="Albersmeier A."/>
            <person name="Kalinowski J."/>
            <person name="Ruckert C."/>
        </authorList>
    </citation>
    <scope>NUCLEOTIDE SEQUENCE</scope>
    <source>
        <strain evidence="3">NBRC 112290</strain>
    </source>
</reference>
<comment type="caution">
    <text evidence="3">The sequence shown here is derived from an EMBL/GenBank/DDBJ whole genome shotgun (WGS) entry which is preliminary data.</text>
</comment>
<evidence type="ECO:0000259" key="2">
    <source>
        <dbReference type="Pfam" id="PF03816"/>
    </source>
</evidence>
<proteinExistence type="inferred from homology"/>
<dbReference type="PANTHER" id="PTHR33392:SF6">
    <property type="entry name" value="POLYISOPRENYL-TEICHOIC ACID--PEPTIDOGLYCAN TEICHOIC ACID TRANSFERASE TAGU"/>
    <property type="match status" value="1"/>
</dbReference>
<sequence length="168" mass="17724">MRITLADDLVVGDTVVAAGQHQLLTGAEALAFVREREDLPRGDLDRVQRQQAWVRAMVAKVRNDGTLRNPVAAHGLLDTVTRSIAADEGFDAGVLRGLQDLASGLGSDDIVFLTVPVSGTGTSPDGQSIVELDDAALETLMAAVRDDTVVAHVASDPEAYDVLPAVVR</sequence>
<accession>A0AA38CVB5</accession>
<protein>
    <recommendedName>
        <fullName evidence="2">Cell envelope-related transcriptional attenuator domain-containing protein</fullName>
    </recommendedName>
</protein>
<dbReference type="EMBL" id="BSUM01000001">
    <property type="protein sequence ID" value="GMA32710.1"/>
    <property type="molecule type" value="Genomic_DNA"/>
</dbReference>
<name>A0AA38CVB5_9MICO</name>
<evidence type="ECO:0000256" key="1">
    <source>
        <dbReference type="ARBA" id="ARBA00006068"/>
    </source>
</evidence>
<feature type="domain" description="Cell envelope-related transcriptional attenuator" evidence="2">
    <location>
        <begin position="16"/>
        <end position="62"/>
    </location>
</feature>
<dbReference type="AlphaFoldDB" id="A0AA38CVB5"/>
<organism evidence="3 4">
    <name type="scientific">Litorihabitans aurantiacus</name>
    <dbReference type="NCBI Taxonomy" id="1930061"/>
    <lineage>
        <taxon>Bacteria</taxon>
        <taxon>Bacillati</taxon>
        <taxon>Actinomycetota</taxon>
        <taxon>Actinomycetes</taxon>
        <taxon>Micrococcales</taxon>
        <taxon>Beutenbergiaceae</taxon>
        <taxon>Litorihabitans</taxon>
    </lineage>
</organism>
<evidence type="ECO:0000313" key="4">
    <source>
        <dbReference type="Proteomes" id="UP001157161"/>
    </source>
</evidence>
<dbReference type="PANTHER" id="PTHR33392">
    <property type="entry name" value="POLYISOPRENYL-TEICHOIC ACID--PEPTIDOGLYCAN TEICHOIC ACID TRANSFERASE TAGU"/>
    <property type="match status" value="1"/>
</dbReference>
<gene>
    <name evidence="3" type="ORF">GCM10025875_27020</name>
</gene>
<keyword evidence="4" id="KW-1185">Reference proteome</keyword>